<dbReference type="RefSeq" id="XP_003019135.1">
    <property type="nucleotide sequence ID" value="XM_003019089.1"/>
</dbReference>
<sequence length="325" mass="35967">MQPHPQLHLQLASLPFAFTLLSVCWSSFIPAPEMADGFHSRRGILLAPPSTRIAPGNRTLRAPAARDAIVPTGALSISTLRWLGLDYYHRVGGGDRAVASASSSIVVSAGRLAVDRFCCAVFQEPVVAQFIQGRLEVVENNGIAETFADEGYLFDSDDWLAQWIETRWQSTSKHTEHAQYIDDDENDRNAHRYQHDPEPRAMTNELDEAKVVLGLDYPEDVAGRVYPPGVTVVALSAITNLSAASISTSSILPEERLPRPCLQEEHVNIVEESEVCIDLDDPIDLGQNDGADIEHRDPVGKKRFILHPGNHIMQTPRHVQPDCRD</sequence>
<dbReference type="Proteomes" id="UP000008383">
    <property type="component" value="Unassembled WGS sequence"/>
</dbReference>
<dbReference type="EMBL" id="ACYE01000392">
    <property type="protein sequence ID" value="EFE38490.1"/>
    <property type="molecule type" value="Genomic_DNA"/>
</dbReference>
<dbReference type="HOGENOM" id="CLU_855785_0_0_1"/>
<gene>
    <name evidence="2" type="ORF">TRV_06819</name>
</gene>
<proteinExistence type="predicted"/>
<organism evidence="2 3">
    <name type="scientific">Trichophyton verrucosum (strain HKI 0517)</name>
    <dbReference type="NCBI Taxonomy" id="663202"/>
    <lineage>
        <taxon>Eukaryota</taxon>
        <taxon>Fungi</taxon>
        <taxon>Dikarya</taxon>
        <taxon>Ascomycota</taxon>
        <taxon>Pezizomycotina</taxon>
        <taxon>Eurotiomycetes</taxon>
        <taxon>Eurotiomycetidae</taxon>
        <taxon>Onygenales</taxon>
        <taxon>Arthrodermataceae</taxon>
        <taxon>Trichophyton</taxon>
    </lineage>
</organism>
<evidence type="ECO:0000256" key="1">
    <source>
        <dbReference type="SAM" id="SignalP"/>
    </source>
</evidence>
<evidence type="ECO:0000313" key="3">
    <source>
        <dbReference type="Proteomes" id="UP000008383"/>
    </source>
</evidence>
<protein>
    <submittedName>
        <fullName evidence="2">Uncharacterized protein</fullName>
    </submittedName>
</protein>
<evidence type="ECO:0000313" key="2">
    <source>
        <dbReference type="EMBL" id="EFE38490.1"/>
    </source>
</evidence>
<feature type="signal peptide" evidence="1">
    <location>
        <begin position="1"/>
        <end position="26"/>
    </location>
</feature>
<accession>D4DI12</accession>
<reference evidence="3" key="1">
    <citation type="journal article" date="2011" name="Genome Biol.">
        <title>Comparative and functional genomics provide insights into the pathogenicity of dermatophytic fungi.</title>
        <authorList>
            <person name="Burmester A."/>
            <person name="Shelest E."/>
            <person name="Gloeckner G."/>
            <person name="Heddergott C."/>
            <person name="Schindler S."/>
            <person name="Staib P."/>
            <person name="Heidel A."/>
            <person name="Felder M."/>
            <person name="Petzold A."/>
            <person name="Szafranski K."/>
            <person name="Feuermann M."/>
            <person name="Pedruzzi I."/>
            <person name="Priebe S."/>
            <person name="Groth M."/>
            <person name="Winkler R."/>
            <person name="Li W."/>
            <person name="Kniemeyer O."/>
            <person name="Schroeckh V."/>
            <person name="Hertweck C."/>
            <person name="Hube B."/>
            <person name="White T.C."/>
            <person name="Platzer M."/>
            <person name="Guthke R."/>
            <person name="Heitman J."/>
            <person name="Woestemeyer J."/>
            <person name="Zipfel P.F."/>
            <person name="Monod M."/>
            <person name="Brakhage A.A."/>
        </authorList>
    </citation>
    <scope>NUCLEOTIDE SEQUENCE [LARGE SCALE GENOMIC DNA]</scope>
    <source>
        <strain evidence="3">HKI 0517</strain>
    </source>
</reference>
<dbReference type="KEGG" id="tve:TRV_06819"/>
<dbReference type="AlphaFoldDB" id="D4DI12"/>
<name>D4DI12_TRIVH</name>
<keyword evidence="1" id="KW-0732">Signal</keyword>
<feature type="chain" id="PRO_5003056287" evidence="1">
    <location>
        <begin position="27"/>
        <end position="325"/>
    </location>
</feature>
<keyword evidence="3" id="KW-1185">Reference proteome</keyword>
<dbReference type="GeneID" id="9580082"/>
<comment type="caution">
    <text evidence="2">The sequence shown here is derived from an EMBL/GenBank/DDBJ whole genome shotgun (WGS) entry which is preliminary data.</text>
</comment>